<dbReference type="Proteomes" id="UP000507222">
    <property type="component" value="Unassembled WGS sequence"/>
</dbReference>
<gene>
    <name evidence="1" type="ORF">CURHAP_LOCUS14380</name>
</gene>
<organism evidence="1 2">
    <name type="scientific">Prunus armeniaca</name>
    <name type="common">Apricot</name>
    <name type="synonym">Armeniaca vulgaris</name>
    <dbReference type="NCBI Taxonomy" id="36596"/>
    <lineage>
        <taxon>Eukaryota</taxon>
        <taxon>Viridiplantae</taxon>
        <taxon>Streptophyta</taxon>
        <taxon>Embryophyta</taxon>
        <taxon>Tracheophyta</taxon>
        <taxon>Spermatophyta</taxon>
        <taxon>Magnoliopsida</taxon>
        <taxon>eudicotyledons</taxon>
        <taxon>Gunneridae</taxon>
        <taxon>Pentapetalae</taxon>
        <taxon>rosids</taxon>
        <taxon>fabids</taxon>
        <taxon>Rosales</taxon>
        <taxon>Rosaceae</taxon>
        <taxon>Amygdaloideae</taxon>
        <taxon>Amygdaleae</taxon>
        <taxon>Prunus</taxon>
    </lineage>
</organism>
<reference evidence="1 2" key="1">
    <citation type="submission" date="2020-05" db="EMBL/GenBank/DDBJ databases">
        <authorList>
            <person name="Campoy J."/>
            <person name="Schneeberger K."/>
            <person name="Spophaly S."/>
        </authorList>
    </citation>
    <scope>NUCLEOTIDE SEQUENCE [LARGE SCALE GENOMIC DNA]</scope>
    <source>
        <strain evidence="1">PruArmRojPasFocal</strain>
    </source>
</reference>
<dbReference type="AlphaFoldDB" id="A0A6J5TZ72"/>
<evidence type="ECO:0000313" key="1">
    <source>
        <dbReference type="EMBL" id="CAB4269139.1"/>
    </source>
</evidence>
<protein>
    <submittedName>
        <fullName evidence="1">Uncharacterized protein</fullName>
    </submittedName>
</protein>
<dbReference type="EMBL" id="CAEKDK010000002">
    <property type="protein sequence ID" value="CAB4269139.1"/>
    <property type="molecule type" value="Genomic_DNA"/>
</dbReference>
<sequence>MIILCWNCQKLGKPGAVQSLHHLDKGLFLLWKVELDLHIHDHSHPIVLTLRWAIRVINFIGG</sequence>
<name>A0A6J5TZ72_PRUAR</name>
<proteinExistence type="predicted"/>
<accession>A0A6J5TZ72</accession>
<evidence type="ECO:0000313" key="2">
    <source>
        <dbReference type="Proteomes" id="UP000507222"/>
    </source>
</evidence>